<dbReference type="AlphaFoldDB" id="A0A1G1T1M7"/>
<evidence type="ECO:0000313" key="2">
    <source>
        <dbReference type="EMBL" id="OGX84789.1"/>
    </source>
</evidence>
<feature type="transmembrane region" description="Helical" evidence="1">
    <location>
        <begin position="12"/>
        <end position="33"/>
    </location>
</feature>
<protein>
    <recommendedName>
        <fullName evidence="4">DUF2975 domain-containing protein</fullName>
    </recommendedName>
</protein>
<dbReference type="RefSeq" id="WP_083322383.1">
    <property type="nucleotide sequence ID" value="NZ_MDZB01000114.1"/>
</dbReference>
<evidence type="ECO:0008006" key="4">
    <source>
        <dbReference type="Google" id="ProtNLM"/>
    </source>
</evidence>
<dbReference type="InterPro" id="IPR021354">
    <property type="entry name" value="DUF2975"/>
</dbReference>
<dbReference type="Proteomes" id="UP000176294">
    <property type="component" value="Unassembled WGS sequence"/>
</dbReference>
<dbReference type="EMBL" id="MDZB01000114">
    <property type="protein sequence ID" value="OGX84789.1"/>
    <property type="molecule type" value="Genomic_DNA"/>
</dbReference>
<dbReference type="OrthoDB" id="663192at2"/>
<dbReference type="Pfam" id="PF11188">
    <property type="entry name" value="DUF2975"/>
    <property type="match status" value="1"/>
</dbReference>
<keyword evidence="1" id="KW-1133">Transmembrane helix</keyword>
<evidence type="ECO:0000313" key="3">
    <source>
        <dbReference type="Proteomes" id="UP000176294"/>
    </source>
</evidence>
<keyword evidence="1" id="KW-0812">Transmembrane</keyword>
<gene>
    <name evidence="2" type="ORF">BEN47_15745</name>
</gene>
<name>A0A1G1T1M7_9BACT</name>
<evidence type="ECO:0000256" key="1">
    <source>
        <dbReference type="SAM" id="Phobius"/>
    </source>
</evidence>
<proteinExistence type="predicted"/>
<accession>A0A1G1T1M7</accession>
<keyword evidence="3" id="KW-1185">Reference proteome</keyword>
<organism evidence="2 3">
    <name type="scientific">Hymenobacter lapidarius</name>
    <dbReference type="NCBI Taxonomy" id="1908237"/>
    <lineage>
        <taxon>Bacteria</taxon>
        <taxon>Pseudomonadati</taxon>
        <taxon>Bacteroidota</taxon>
        <taxon>Cytophagia</taxon>
        <taxon>Cytophagales</taxon>
        <taxon>Hymenobacteraceae</taxon>
        <taxon>Hymenobacter</taxon>
    </lineage>
</organism>
<dbReference type="STRING" id="1908237.BEN47_15745"/>
<keyword evidence="1" id="KW-0472">Membrane</keyword>
<reference evidence="2 3" key="1">
    <citation type="submission" date="2016-08" db="EMBL/GenBank/DDBJ databases">
        <title>Hymenobacter coccineus sp. nov., Hymenobacter lapidarius sp. nov. and Hymenobacter glacialis sp. nov., isolated from Antarctic soil.</title>
        <authorList>
            <person name="Sedlacek I."/>
            <person name="Kralova S."/>
            <person name="Kyrova K."/>
            <person name="Maslanova I."/>
            <person name="Stankova E."/>
            <person name="Vrbovska V."/>
            <person name="Nemec M."/>
            <person name="Bartak M."/>
            <person name="Svec P."/>
            <person name="Busse H.-J."/>
            <person name="Pantucek R."/>
        </authorList>
    </citation>
    <scope>NUCLEOTIDE SEQUENCE [LARGE SCALE GENOMIC DNA]</scope>
    <source>
        <strain evidence="2 3">CCM 8643</strain>
    </source>
</reference>
<feature type="transmembrane region" description="Helical" evidence="1">
    <location>
        <begin position="126"/>
        <end position="146"/>
    </location>
</feature>
<comment type="caution">
    <text evidence="2">The sequence shown here is derived from an EMBL/GenBank/DDBJ whole genome shotgun (WGS) entry which is preliminary data.</text>
</comment>
<sequence>MAFLHLTSLLHVCRLLVMLSRLGALVAALILVFKTVDVIAGKPEVRLVLNTTTPNLFPALHDFVAGFYDGAAGKSHRPERGPLPALRAGTSGFEVAADPQAPLLRYEEPSPWKRLVLLYLGASDDYLSLAWVVFFGVVSWLLHRLLQDVKPSTPFTLANAHRLRILGLWILGPIYFGQALSYLALRALIPDFYTPNLAEPLSHYVRLNTEASLPGWEIGLMLLVIAAVYQRGVELSREAELVI</sequence>
<feature type="transmembrane region" description="Helical" evidence="1">
    <location>
        <begin position="166"/>
        <end position="185"/>
    </location>
</feature>